<dbReference type="InterPro" id="IPR013762">
    <property type="entry name" value="Integrase-like_cat_sf"/>
</dbReference>
<accession>A0A211ZED8</accession>
<dbReference type="PROSITE" id="PS51898">
    <property type="entry name" value="TYR_RECOMBINASE"/>
    <property type="match status" value="1"/>
</dbReference>
<evidence type="ECO:0000256" key="3">
    <source>
        <dbReference type="ARBA" id="ARBA00023172"/>
    </source>
</evidence>
<dbReference type="AlphaFoldDB" id="A0A211ZED8"/>
<evidence type="ECO:0000313" key="7">
    <source>
        <dbReference type="EMBL" id="OWJ63615.1"/>
    </source>
</evidence>
<evidence type="ECO:0000313" key="8">
    <source>
        <dbReference type="Proteomes" id="UP000196655"/>
    </source>
</evidence>
<keyword evidence="1" id="KW-0229">DNA integration</keyword>
<name>A0A211ZED8_9PROT</name>
<dbReference type="InterPro" id="IPR002104">
    <property type="entry name" value="Integrase_catalytic"/>
</dbReference>
<protein>
    <submittedName>
        <fullName evidence="7">Integrase</fullName>
    </submittedName>
</protein>
<dbReference type="Proteomes" id="UP000196655">
    <property type="component" value="Unassembled WGS sequence"/>
</dbReference>
<dbReference type="GO" id="GO:0015074">
    <property type="term" value="P:DNA integration"/>
    <property type="evidence" value="ECO:0007669"/>
    <property type="project" value="UniProtKB-KW"/>
</dbReference>
<dbReference type="Gene3D" id="1.10.443.10">
    <property type="entry name" value="Intergrase catalytic core"/>
    <property type="match status" value="1"/>
</dbReference>
<dbReference type="InterPro" id="IPR011010">
    <property type="entry name" value="DNA_brk_join_enz"/>
</dbReference>
<feature type="domain" description="Core-binding (CB)" evidence="6">
    <location>
        <begin position="60"/>
        <end position="157"/>
    </location>
</feature>
<keyword evidence="3" id="KW-0233">DNA recombination</keyword>
<dbReference type="GO" id="GO:0006310">
    <property type="term" value="P:DNA recombination"/>
    <property type="evidence" value="ECO:0007669"/>
    <property type="project" value="UniProtKB-KW"/>
</dbReference>
<dbReference type="RefSeq" id="WP_088155458.1">
    <property type="nucleotide sequence ID" value="NZ_NHON01000084.1"/>
</dbReference>
<gene>
    <name evidence="7" type="ORF">BWR60_28670</name>
</gene>
<evidence type="ECO:0000256" key="4">
    <source>
        <dbReference type="PROSITE-ProRule" id="PRU01248"/>
    </source>
</evidence>
<evidence type="ECO:0000259" key="5">
    <source>
        <dbReference type="PROSITE" id="PS51898"/>
    </source>
</evidence>
<dbReference type="GO" id="GO:0003677">
    <property type="term" value="F:DNA binding"/>
    <property type="evidence" value="ECO:0007669"/>
    <property type="project" value="UniProtKB-UniRule"/>
</dbReference>
<evidence type="ECO:0000256" key="1">
    <source>
        <dbReference type="ARBA" id="ARBA00022908"/>
    </source>
</evidence>
<comment type="caution">
    <text evidence="7">The sequence shown here is derived from an EMBL/GenBank/DDBJ whole genome shotgun (WGS) entry which is preliminary data.</text>
</comment>
<dbReference type="InterPro" id="IPR044068">
    <property type="entry name" value="CB"/>
</dbReference>
<organism evidence="7 8">
    <name type="scientific">Inquilinus limosus</name>
    <dbReference type="NCBI Taxonomy" id="171674"/>
    <lineage>
        <taxon>Bacteria</taxon>
        <taxon>Pseudomonadati</taxon>
        <taxon>Pseudomonadota</taxon>
        <taxon>Alphaproteobacteria</taxon>
        <taxon>Rhodospirillales</taxon>
        <taxon>Rhodospirillaceae</taxon>
        <taxon>Inquilinus</taxon>
    </lineage>
</organism>
<sequence length="621" mass="68415">MIAASPHGAFAPGVAVSSRSRFGDTIWHLDGLRPGSNRSDFSLDWDFAVAVGRFTDPGFASWREAAKTFLWSVKVDPPPGRRHLHDGTLVTLFKGLRLLIRWMADQGHRRFADLDRGAGERFLAAMADRRNPKGDPIAPSTLDHYRGLLILIYLQGARYPAVAIGDPFPGITGMFRKRERGWLPYTPDAIAVPLVSSALRLIGPAADDVIALHRQAQDAYDAALGSGLSPTKAGFKVVDAIAAFRFATLPGEDAPWQAAPVTSTKRVRQLVDRLYDACFVVIAYLVGARVSEILGLQVGCVEHHDSAAGDERFAYLAGRIYKTARGYHGDAHRWVAPEPVVRAIALMERLSEPLRRRSGRNDLWLMTSSTGLMGPAVEIDLPIAGTIIRRLNELFAPFIGLPLHEGEPWHLNTHQGRKTFARFVGKRDRTGLHALQLHLGHVTRAMTDRGYVGTDFHLDELIDAHAQEETRAALEEMLTAAALGGKAGRRIAARSRFRGRTRDGDVQAYVDFLMAETDLRLGVCDWGYCVYRPETSACFGGEAGPNPALRTETTCSTCANFAVTARHRPVWEARRARNLKLLDQLALDAGSCALAVARIAECDRILEELDHGREDRHAKPL</sequence>
<dbReference type="PROSITE" id="PS51900">
    <property type="entry name" value="CB"/>
    <property type="match status" value="1"/>
</dbReference>
<dbReference type="SUPFAM" id="SSF56349">
    <property type="entry name" value="DNA breaking-rejoining enzymes"/>
    <property type="match status" value="1"/>
</dbReference>
<evidence type="ECO:0000256" key="2">
    <source>
        <dbReference type="ARBA" id="ARBA00023125"/>
    </source>
</evidence>
<dbReference type="OrthoDB" id="7594716at2"/>
<reference evidence="8" key="1">
    <citation type="submission" date="2017-05" db="EMBL/GenBank/DDBJ databases">
        <authorList>
            <person name="Macchi M."/>
            <person name="Festa S."/>
            <person name="Coppotelli B.M."/>
            <person name="Morelli I.S."/>
        </authorList>
    </citation>
    <scope>NUCLEOTIDE SEQUENCE [LARGE SCALE GENOMIC DNA]</scope>
    <source>
        <strain evidence="8">I</strain>
    </source>
</reference>
<dbReference type="EMBL" id="NHON01000084">
    <property type="protein sequence ID" value="OWJ63615.1"/>
    <property type="molecule type" value="Genomic_DNA"/>
</dbReference>
<keyword evidence="2 4" id="KW-0238">DNA-binding</keyword>
<evidence type="ECO:0000259" key="6">
    <source>
        <dbReference type="PROSITE" id="PS51900"/>
    </source>
</evidence>
<keyword evidence="8" id="KW-1185">Reference proteome</keyword>
<feature type="domain" description="Tyr recombinase" evidence="5">
    <location>
        <begin position="257"/>
        <end position="466"/>
    </location>
</feature>
<proteinExistence type="predicted"/>